<feature type="transmembrane region" description="Helical" evidence="6">
    <location>
        <begin position="222"/>
        <end position="245"/>
    </location>
</feature>
<feature type="transmembrane region" description="Helical" evidence="6">
    <location>
        <begin position="76"/>
        <end position="96"/>
    </location>
</feature>
<comment type="caution">
    <text evidence="7">The sequence shown here is derived from an EMBL/GenBank/DDBJ whole genome shotgun (WGS) entry which is preliminary data.</text>
</comment>
<evidence type="ECO:0000256" key="4">
    <source>
        <dbReference type="ARBA" id="ARBA00022989"/>
    </source>
</evidence>
<dbReference type="GeneID" id="98159224"/>
<keyword evidence="4 6" id="KW-1133">Transmembrane helix</keyword>
<dbReference type="RefSeq" id="XP_070904776.1">
    <property type="nucleotide sequence ID" value="XM_071044060.1"/>
</dbReference>
<accession>A0ABR4L6I4</accession>
<feature type="transmembrane region" description="Helical" evidence="6">
    <location>
        <begin position="50"/>
        <end position="70"/>
    </location>
</feature>
<dbReference type="Proteomes" id="UP001610444">
    <property type="component" value="Unassembled WGS sequence"/>
</dbReference>
<proteinExistence type="inferred from homology"/>
<feature type="transmembrane region" description="Helical" evidence="6">
    <location>
        <begin position="157"/>
        <end position="177"/>
    </location>
</feature>
<evidence type="ECO:0000256" key="3">
    <source>
        <dbReference type="ARBA" id="ARBA00022692"/>
    </source>
</evidence>
<comment type="similarity">
    <text evidence="2">Belongs to the paxB family.</text>
</comment>
<dbReference type="InterPro" id="IPR039020">
    <property type="entry name" value="PaxB-like"/>
</dbReference>
<evidence type="ECO:0000256" key="2">
    <source>
        <dbReference type="ARBA" id="ARBA00006757"/>
    </source>
</evidence>
<feature type="transmembrane region" description="Helical" evidence="6">
    <location>
        <begin position="189"/>
        <end position="210"/>
    </location>
</feature>
<dbReference type="PANTHER" id="PTHR42038:SF3">
    <property type="entry name" value="INTEGRAL MEMBRANE PROTEIN (AFU_ORTHOLOGUE AFUA_5G14600)"/>
    <property type="match status" value="1"/>
</dbReference>
<name>A0ABR4L6I4_9EURO</name>
<evidence type="ECO:0000256" key="1">
    <source>
        <dbReference type="ARBA" id="ARBA00004141"/>
    </source>
</evidence>
<dbReference type="Pfam" id="PF25129">
    <property type="entry name" value="Pyr4-TMTC"/>
    <property type="match status" value="1"/>
</dbReference>
<evidence type="ECO:0000256" key="5">
    <source>
        <dbReference type="ARBA" id="ARBA00023136"/>
    </source>
</evidence>
<evidence type="ECO:0000313" key="8">
    <source>
        <dbReference type="Proteomes" id="UP001610444"/>
    </source>
</evidence>
<keyword evidence="8" id="KW-1185">Reference proteome</keyword>
<keyword evidence="5 6" id="KW-0472">Membrane</keyword>
<evidence type="ECO:0000313" key="7">
    <source>
        <dbReference type="EMBL" id="KAL2860085.1"/>
    </source>
</evidence>
<evidence type="ECO:0000256" key="6">
    <source>
        <dbReference type="SAM" id="Phobius"/>
    </source>
</evidence>
<gene>
    <name evidence="7" type="ORF">BJX68DRAFT_261055</name>
</gene>
<feature type="transmembrane region" description="Helical" evidence="6">
    <location>
        <begin position="20"/>
        <end position="38"/>
    </location>
</feature>
<keyword evidence="3 6" id="KW-0812">Transmembrane</keyword>
<comment type="subcellular location">
    <subcellularLocation>
        <location evidence="1">Membrane</location>
        <topology evidence="1">Multi-pass membrane protein</topology>
    </subcellularLocation>
</comment>
<reference evidence="7 8" key="1">
    <citation type="submission" date="2024-07" db="EMBL/GenBank/DDBJ databases">
        <title>Section-level genome sequencing and comparative genomics of Aspergillus sections Usti and Cavernicolus.</title>
        <authorList>
            <consortium name="Lawrence Berkeley National Laboratory"/>
            <person name="Nybo J.L."/>
            <person name="Vesth T.C."/>
            <person name="Theobald S."/>
            <person name="Frisvad J.C."/>
            <person name="Larsen T.O."/>
            <person name="Kjaerboelling I."/>
            <person name="Rothschild-Mancinelli K."/>
            <person name="Lyhne E.K."/>
            <person name="Kogle M.E."/>
            <person name="Barry K."/>
            <person name="Clum A."/>
            <person name="Na H."/>
            <person name="Ledsgaard L."/>
            <person name="Lin J."/>
            <person name="Lipzen A."/>
            <person name="Kuo A."/>
            <person name="Riley R."/>
            <person name="Mondo S."/>
            <person name="LaButti K."/>
            <person name="Haridas S."/>
            <person name="Pangalinan J."/>
            <person name="Salamov A.A."/>
            <person name="Simmons B.A."/>
            <person name="Magnuson J.K."/>
            <person name="Chen J."/>
            <person name="Drula E."/>
            <person name="Henrissat B."/>
            <person name="Wiebenga A."/>
            <person name="Lubbers R.J."/>
            <person name="Gomes A.C."/>
            <person name="Macurrencykelacurrency M.R."/>
            <person name="Stajich J."/>
            <person name="Grigoriev I.V."/>
            <person name="Mortensen U.H."/>
            <person name="De vries R.P."/>
            <person name="Baker S.E."/>
            <person name="Andersen M.R."/>
        </authorList>
    </citation>
    <scope>NUCLEOTIDE SEQUENCE [LARGE SCALE GENOMIC DNA]</scope>
    <source>
        <strain evidence="7 8">CBS 756.74</strain>
    </source>
</reference>
<feature type="transmembrane region" description="Helical" evidence="6">
    <location>
        <begin position="129"/>
        <end position="151"/>
    </location>
</feature>
<dbReference type="PANTHER" id="PTHR42038">
    <property type="match status" value="1"/>
</dbReference>
<protein>
    <submittedName>
        <fullName evidence="7">Uncharacterized protein</fullName>
    </submittedName>
</protein>
<dbReference type="EMBL" id="JBFXLR010000002">
    <property type="protein sequence ID" value="KAL2860085.1"/>
    <property type="molecule type" value="Genomic_DNA"/>
</dbReference>
<sequence length="257" mass="28471">MEEGWDFDAAPAEFKQVQPFLLGLFAVSGTGWLINYITTIRTAFRDRTPGVSLIALSNNLAWELVFAILHPPPLPIATIIVRSWLLVDIFVIYTTVRFARGGAPGNPGAGNAHADAQTHSPPALLSRSLPLFVLAGILGFASGHWALSVHLGPLRAFYWSGMLCLVTMSGTALHLLVQRGHTRGASYGMWLSRFIASIFAVASLFLRSTYWPEVWAWSDNLLMRWLSGAFFVLDLSYGVCFWYTGRLEKQGQRQKLA</sequence>
<organism evidence="7 8">
    <name type="scientific">Aspergillus pseudodeflectus</name>
    <dbReference type="NCBI Taxonomy" id="176178"/>
    <lineage>
        <taxon>Eukaryota</taxon>
        <taxon>Fungi</taxon>
        <taxon>Dikarya</taxon>
        <taxon>Ascomycota</taxon>
        <taxon>Pezizomycotina</taxon>
        <taxon>Eurotiomycetes</taxon>
        <taxon>Eurotiomycetidae</taxon>
        <taxon>Eurotiales</taxon>
        <taxon>Aspergillaceae</taxon>
        <taxon>Aspergillus</taxon>
        <taxon>Aspergillus subgen. Nidulantes</taxon>
    </lineage>
</organism>